<protein>
    <submittedName>
        <fullName evidence="1">Uncharacterized protein</fullName>
    </submittedName>
</protein>
<name>A0ACC2R5T2_9NEOP</name>
<comment type="caution">
    <text evidence="1">The sequence shown here is derived from an EMBL/GenBank/DDBJ whole genome shotgun (WGS) entry which is preliminary data.</text>
</comment>
<reference evidence="1" key="1">
    <citation type="submission" date="2023-03" db="EMBL/GenBank/DDBJ databases">
        <title>Chromosome-level genomes of two armyworms, Mythimna separata and Mythimna loreyi, provide insights into the biosynthesis and reception of sex pheromones.</title>
        <authorList>
            <person name="Zhao H."/>
        </authorList>
    </citation>
    <scope>NUCLEOTIDE SEQUENCE</scope>
    <source>
        <strain evidence="1">BeijingLab</strain>
    </source>
</reference>
<sequence>MKSVYLLMLVSLCQGWPSVERPAKLSPPHSLDITTLDNAIQISWSGVDSGDVDEPVLAYKVKIWKVRKLMTQTHAKVNGEWTKTEKEELEPIHVVSGPSGEPDVIIKPADQTTAKYCDVEPNATYEIRVQALTKNGESPDSNPVRVQII</sequence>
<proteinExistence type="predicted"/>
<dbReference type="Proteomes" id="UP001231649">
    <property type="component" value="Chromosome 11"/>
</dbReference>
<organism evidence="1 2">
    <name type="scientific">Mythimna loreyi</name>
    <dbReference type="NCBI Taxonomy" id="667449"/>
    <lineage>
        <taxon>Eukaryota</taxon>
        <taxon>Metazoa</taxon>
        <taxon>Ecdysozoa</taxon>
        <taxon>Arthropoda</taxon>
        <taxon>Hexapoda</taxon>
        <taxon>Insecta</taxon>
        <taxon>Pterygota</taxon>
        <taxon>Neoptera</taxon>
        <taxon>Endopterygota</taxon>
        <taxon>Lepidoptera</taxon>
        <taxon>Glossata</taxon>
        <taxon>Ditrysia</taxon>
        <taxon>Noctuoidea</taxon>
        <taxon>Noctuidae</taxon>
        <taxon>Noctuinae</taxon>
        <taxon>Hadenini</taxon>
        <taxon>Mythimna</taxon>
    </lineage>
</organism>
<dbReference type="EMBL" id="CM056787">
    <property type="protein sequence ID" value="KAJ8733573.1"/>
    <property type="molecule type" value="Genomic_DNA"/>
</dbReference>
<gene>
    <name evidence="1" type="ORF">PYW08_001871</name>
</gene>
<evidence type="ECO:0000313" key="1">
    <source>
        <dbReference type="EMBL" id="KAJ8733573.1"/>
    </source>
</evidence>
<keyword evidence="2" id="KW-1185">Reference proteome</keyword>
<evidence type="ECO:0000313" key="2">
    <source>
        <dbReference type="Proteomes" id="UP001231649"/>
    </source>
</evidence>
<accession>A0ACC2R5T2</accession>